<keyword evidence="3" id="KW-0472">Membrane</keyword>
<dbReference type="SMART" id="SM00862">
    <property type="entry name" value="Trans_reg_C"/>
    <property type="match status" value="1"/>
</dbReference>
<evidence type="ECO:0000313" key="6">
    <source>
        <dbReference type="Proteomes" id="UP000027661"/>
    </source>
</evidence>
<dbReference type="AlphaFoldDB" id="A0A069SGV2"/>
<dbReference type="Pfam" id="PF00486">
    <property type="entry name" value="Trans_reg_C"/>
    <property type="match status" value="1"/>
</dbReference>
<reference evidence="5 6" key="1">
    <citation type="submission" date="2014-04" db="EMBL/GenBank/DDBJ databases">
        <authorList>
            <person name="Sears C."/>
            <person name="Carroll K."/>
            <person name="Sack B.R."/>
            <person name="Qadri F."/>
            <person name="Myers L.L."/>
            <person name="Chung G.-T."/>
            <person name="Escheverria P."/>
            <person name="Fraser C.M."/>
            <person name="Sadzewicz L."/>
            <person name="Shefchek K.A."/>
            <person name="Tallon L."/>
            <person name="Das S.P."/>
            <person name="Daugherty S."/>
            <person name="Mongodin E.F."/>
        </authorList>
    </citation>
    <scope>NUCLEOTIDE SEQUENCE [LARGE SCALE GENOMIC DNA]</scope>
    <source>
        <strain evidence="5 6">3975 RP4</strain>
    </source>
</reference>
<protein>
    <submittedName>
        <fullName evidence="5">Transcriptional regulatory family protein</fullName>
    </submittedName>
</protein>
<evidence type="ECO:0000256" key="1">
    <source>
        <dbReference type="ARBA" id="ARBA00023125"/>
    </source>
</evidence>
<dbReference type="CDD" id="cd00383">
    <property type="entry name" value="trans_reg_C"/>
    <property type="match status" value="1"/>
</dbReference>
<dbReference type="SUPFAM" id="SSF46894">
    <property type="entry name" value="C-terminal effector domain of the bipartite response regulators"/>
    <property type="match status" value="1"/>
</dbReference>
<feature type="DNA-binding region" description="OmpR/PhoB-type" evidence="2">
    <location>
        <begin position="223"/>
        <end position="319"/>
    </location>
</feature>
<evidence type="ECO:0000256" key="3">
    <source>
        <dbReference type="SAM" id="Phobius"/>
    </source>
</evidence>
<dbReference type="InterPro" id="IPR001867">
    <property type="entry name" value="OmpR/PhoB-type_DNA-bd"/>
</dbReference>
<dbReference type="InterPro" id="IPR036388">
    <property type="entry name" value="WH-like_DNA-bd_sf"/>
</dbReference>
<dbReference type="GeneID" id="5304033"/>
<dbReference type="InterPro" id="IPR016032">
    <property type="entry name" value="Sig_transdc_resp-reg_C-effctor"/>
</dbReference>
<evidence type="ECO:0000313" key="5">
    <source>
        <dbReference type="EMBL" id="KDS53811.1"/>
    </source>
</evidence>
<dbReference type="GO" id="GO:0000160">
    <property type="term" value="P:phosphorelay signal transduction system"/>
    <property type="evidence" value="ECO:0007669"/>
    <property type="project" value="InterPro"/>
</dbReference>
<comment type="caution">
    <text evidence="5">The sequence shown here is derived from an EMBL/GenBank/DDBJ whole genome shotgun (WGS) entry which is preliminary data.</text>
</comment>
<dbReference type="PROSITE" id="PS51755">
    <property type="entry name" value="OMPR_PHOB"/>
    <property type="match status" value="1"/>
</dbReference>
<name>A0A069SGV2_PHOVU</name>
<sequence length="320" mass="37687">MKRAKTHIILFMAVTITVLYTVYIAFHNSAERVNTQIDHAFKSAITEDYNERLAYISYYHPEPTNWDIKMYTIAPSLHQKVKSYTIRTRQGKTIYTFKDSLDEQTAKRMLNQYILSQLKPIKPDELNATFRKILSDHGITGRTGTIYYNKSISQHSDQSSAIPRTAYNTPRYIVDITQNIKVQAWVNYDFKTILRHIDNTLFWLIGQLMILIFILIFLKKEKDTQTLLTRMNIDMEKQELYIGNKKCNIQKLDLTLLNMLYERAGTCVSREEIKKSFWPTDDNANEKIDAHIKSIRKVLKEFQEYKLITVRGKGYYLRIP</sequence>
<evidence type="ECO:0000259" key="4">
    <source>
        <dbReference type="PROSITE" id="PS51755"/>
    </source>
</evidence>
<evidence type="ECO:0000256" key="2">
    <source>
        <dbReference type="PROSITE-ProRule" id="PRU01091"/>
    </source>
</evidence>
<dbReference type="GO" id="GO:0003677">
    <property type="term" value="F:DNA binding"/>
    <property type="evidence" value="ECO:0007669"/>
    <property type="project" value="UniProtKB-UniRule"/>
</dbReference>
<dbReference type="RefSeq" id="WP_005846569.1">
    <property type="nucleotide sequence ID" value="NZ_JNHM01000028.1"/>
</dbReference>
<dbReference type="Gene3D" id="1.10.10.10">
    <property type="entry name" value="Winged helix-like DNA-binding domain superfamily/Winged helix DNA-binding domain"/>
    <property type="match status" value="1"/>
</dbReference>
<organism evidence="5 6">
    <name type="scientific">Phocaeicola vulgatus str. 3975 RP4</name>
    <dbReference type="NCBI Taxonomy" id="1339352"/>
    <lineage>
        <taxon>Bacteria</taxon>
        <taxon>Pseudomonadati</taxon>
        <taxon>Bacteroidota</taxon>
        <taxon>Bacteroidia</taxon>
        <taxon>Bacteroidales</taxon>
        <taxon>Bacteroidaceae</taxon>
        <taxon>Phocaeicola</taxon>
    </lineage>
</organism>
<feature type="domain" description="OmpR/PhoB-type" evidence="4">
    <location>
        <begin position="223"/>
        <end position="319"/>
    </location>
</feature>
<dbReference type="PATRIC" id="fig|1339352.3.peg.2152"/>
<feature type="transmembrane region" description="Helical" evidence="3">
    <location>
        <begin position="7"/>
        <end position="26"/>
    </location>
</feature>
<keyword evidence="1 2" id="KW-0238">DNA-binding</keyword>
<dbReference type="Proteomes" id="UP000027661">
    <property type="component" value="Unassembled WGS sequence"/>
</dbReference>
<keyword evidence="3" id="KW-1133">Transmembrane helix</keyword>
<accession>A0A069SGV2</accession>
<dbReference type="GO" id="GO:0006355">
    <property type="term" value="P:regulation of DNA-templated transcription"/>
    <property type="evidence" value="ECO:0007669"/>
    <property type="project" value="InterPro"/>
</dbReference>
<dbReference type="EMBL" id="JNHM01000028">
    <property type="protein sequence ID" value="KDS53811.1"/>
    <property type="molecule type" value="Genomic_DNA"/>
</dbReference>
<gene>
    <name evidence="5" type="ORF">M099_2228</name>
</gene>
<proteinExistence type="predicted"/>
<feature type="transmembrane region" description="Helical" evidence="3">
    <location>
        <begin position="200"/>
        <end position="218"/>
    </location>
</feature>
<keyword evidence="3" id="KW-0812">Transmembrane</keyword>